<evidence type="ECO:0000313" key="2">
    <source>
        <dbReference type="EMBL" id="KAB8441744.1"/>
    </source>
</evidence>
<reference evidence="2 3" key="1">
    <citation type="submission" date="2019-06" db="EMBL/GenBank/DDBJ databases">
        <title>A chromosomal-level reference genome of Carpinus fangiana (Coryloideae, Betulaceae).</title>
        <authorList>
            <person name="Yang X."/>
            <person name="Wang Z."/>
            <person name="Zhang L."/>
            <person name="Hao G."/>
            <person name="Liu J."/>
            <person name="Yang Y."/>
        </authorList>
    </citation>
    <scope>NUCLEOTIDE SEQUENCE [LARGE SCALE GENOMIC DNA]</scope>
    <source>
        <strain evidence="2">Cfa_2016G</strain>
        <tissue evidence="2">Leaf</tissue>
    </source>
</reference>
<evidence type="ECO:0000313" key="3">
    <source>
        <dbReference type="Proteomes" id="UP000327013"/>
    </source>
</evidence>
<feature type="region of interest" description="Disordered" evidence="1">
    <location>
        <begin position="15"/>
        <end position="86"/>
    </location>
</feature>
<accession>A0A5N6L2P1</accession>
<protein>
    <submittedName>
        <fullName evidence="2">Uncharacterized protein</fullName>
    </submittedName>
</protein>
<dbReference type="EMBL" id="VIBQ01000037">
    <property type="protein sequence ID" value="KAB8441744.1"/>
    <property type="molecule type" value="Genomic_DNA"/>
</dbReference>
<feature type="compositionally biased region" description="Basic and acidic residues" evidence="1">
    <location>
        <begin position="47"/>
        <end position="57"/>
    </location>
</feature>
<name>A0A5N6L2P1_9ROSI</name>
<keyword evidence="3" id="KW-1185">Reference proteome</keyword>
<evidence type="ECO:0000256" key="1">
    <source>
        <dbReference type="SAM" id="MobiDB-lite"/>
    </source>
</evidence>
<proteinExistence type="predicted"/>
<comment type="caution">
    <text evidence="2">The sequence shown here is derived from an EMBL/GenBank/DDBJ whole genome shotgun (WGS) entry which is preliminary data.</text>
</comment>
<dbReference type="AlphaFoldDB" id="A0A5N6L2P1"/>
<organism evidence="2 3">
    <name type="scientific">Carpinus fangiana</name>
    <dbReference type="NCBI Taxonomy" id="176857"/>
    <lineage>
        <taxon>Eukaryota</taxon>
        <taxon>Viridiplantae</taxon>
        <taxon>Streptophyta</taxon>
        <taxon>Embryophyta</taxon>
        <taxon>Tracheophyta</taxon>
        <taxon>Spermatophyta</taxon>
        <taxon>Magnoliopsida</taxon>
        <taxon>eudicotyledons</taxon>
        <taxon>Gunneridae</taxon>
        <taxon>Pentapetalae</taxon>
        <taxon>rosids</taxon>
        <taxon>fabids</taxon>
        <taxon>Fagales</taxon>
        <taxon>Betulaceae</taxon>
        <taxon>Carpinus</taxon>
    </lineage>
</organism>
<gene>
    <name evidence="2" type="ORF">FH972_025132</name>
</gene>
<dbReference type="Proteomes" id="UP000327013">
    <property type="component" value="Unassembled WGS sequence"/>
</dbReference>
<sequence length="147" mass="17404">MYVWGPGWEWEVKYAPTPSPAPERVRLDTCQRGETSSLKSKGKRAMNMHDDEGDMRTSSKKTKSTLDKSMPDVIQPDAYGKEENRKEKDLKMCMDRLNELHVEYKFDEETYMNAIRVFQDSPIDRQSFLLTLEEFHVRWIKDLLKEH</sequence>